<dbReference type="Gene3D" id="3.20.20.100">
    <property type="entry name" value="NADP-dependent oxidoreductase domain"/>
    <property type="match status" value="1"/>
</dbReference>
<evidence type="ECO:0000256" key="2">
    <source>
        <dbReference type="ARBA" id="ARBA00022857"/>
    </source>
</evidence>
<evidence type="ECO:0000256" key="1">
    <source>
        <dbReference type="ARBA" id="ARBA00007905"/>
    </source>
</evidence>
<comment type="caution">
    <text evidence="8">The sequence shown here is derived from an EMBL/GenBank/DDBJ whole genome shotgun (WGS) entry which is preliminary data.</text>
</comment>
<dbReference type="PRINTS" id="PR00069">
    <property type="entry name" value="ALDKETRDTASE"/>
</dbReference>
<keyword evidence="3" id="KW-0560">Oxidoreductase</keyword>
<evidence type="ECO:0000256" key="4">
    <source>
        <dbReference type="PIRSR" id="PIRSR000097-1"/>
    </source>
</evidence>
<evidence type="ECO:0000259" key="7">
    <source>
        <dbReference type="Pfam" id="PF00248"/>
    </source>
</evidence>
<dbReference type="PANTHER" id="PTHR43827:SF3">
    <property type="entry name" value="NADP-DEPENDENT OXIDOREDUCTASE DOMAIN-CONTAINING PROTEIN"/>
    <property type="match status" value="1"/>
</dbReference>
<accession>A0A2S5RDU1</accession>
<dbReference type="GO" id="GO:0016616">
    <property type="term" value="F:oxidoreductase activity, acting on the CH-OH group of donors, NAD or NADP as acceptor"/>
    <property type="evidence" value="ECO:0007669"/>
    <property type="project" value="UniProtKB-ARBA"/>
</dbReference>
<dbReference type="PANTHER" id="PTHR43827">
    <property type="entry name" value="2,5-DIKETO-D-GLUCONIC ACID REDUCTASE"/>
    <property type="match status" value="1"/>
</dbReference>
<evidence type="ECO:0000313" key="9">
    <source>
        <dbReference type="Proteomes" id="UP000237865"/>
    </source>
</evidence>
<dbReference type="Proteomes" id="UP000237865">
    <property type="component" value="Unassembled WGS sequence"/>
</dbReference>
<dbReference type="STRING" id="1399797.GCA_000518285_00156"/>
<dbReference type="SUPFAM" id="SSF51430">
    <property type="entry name" value="NAD(P)-linked oxidoreductase"/>
    <property type="match status" value="1"/>
</dbReference>
<comment type="similarity">
    <text evidence="1">Belongs to the aldo/keto reductase family.</text>
</comment>
<evidence type="ECO:0000256" key="3">
    <source>
        <dbReference type="ARBA" id="ARBA00023002"/>
    </source>
</evidence>
<dbReference type="PROSITE" id="PS00062">
    <property type="entry name" value="ALDOKETO_REDUCTASE_2"/>
    <property type="match status" value="1"/>
</dbReference>
<dbReference type="EMBL" id="PHNE01000002">
    <property type="protein sequence ID" value="PPE05483.1"/>
    <property type="molecule type" value="Genomic_DNA"/>
</dbReference>
<dbReference type="AlphaFoldDB" id="A0A2S5RDU1"/>
<keyword evidence="9" id="KW-1185">Reference proteome</keyword>
<organism evidence="8 9">
    <name type="scientific">Williamsoniiplasma lucivorax</name>
    <dbReference type="NCBI Taxonomy" id="209274"/>
    <lineage>
        <taxon>Bacteria</taxon>
        <taxon>Bacillati</taxon>
        <taxon>Mycoplasmatota</taxon>
        <taxon>Mollicutes</taxon>
        <taxon>Entomoplasmatales</taxon>
        <taxon>Williamsoniiplasma</taxon>
    </lineage>
</organism>
<dbReference type="InterPro" id="IPR020471">
    <property type="entry name" value="AKR"/>
</dbReference>
<evidence type="ECO:0000256" key="6">
    <source>
        <dbReference type="PIRSR" id="PIRSR000097-3"/>
    </source>
</evidence>
<dbReference type="InterPro" id="IPR036812">
    <property type="entry name" value="NAD(P)_OxRdtase_dom_sf"/>
</dbReference>
<dbReference type="InterPro" id="IPR018170">
    <property type="entry name" value="Aldo/ket_reductase_CS"/>
</dbReference>
<dbReference type="CDD" id="cd19071">
    <property type="entry name" value="AKR_AKR1-5-like"/>
    <property type="match status" value="1"/>
</dbReference>
<keyword evidence="2" id="KW-0521">NADP</keyword>
<evidence type="ECO:0000313" key="8">
    <source>
        <dbReference type="EMBL" id="PPE05483.1"/>
    </source>
</evidence>
<feature type="active site" description="Proton donor" evidence="4">
    <location>
        <position position="36"/>
    </location>
</feature>
<feature type="site" description="Lowers pKa of active site Tyr" evidence="6">
    <location>
        <position position="66"/>
    </location>
</feature>
<feature type="binding site" evidence="5">
    <location>
        <position position="99"/>
    </location>
    <ligand>
        <name>substrate</name>
    </ligand>
</feature>
<feature type="domain" description="NADP-dependent oxidoreductase" evidence="7">
    <location>
        <begin position="186"/>
        <end position="249"/>
    </location>
</feature>
<gene>
    <name evidence="8" type="ORF">ELUCI_v1c05760</name>
</gene>
<feature type="domain" description="NADP-dependent oxidoreductase" evidence="7">
    <location>
        <begin position="6"/>
        <end position="179"/>
    </location>
</feature>
<dbReference type="RefSeq" id="WP_028126357.1">
    <property type="nucleotide sequence ID" value="NZ_PHNE01000002.1"/>
</dbReference>
<protein>
    <submittedName>
        <fullName evidence="8">Aldo/keto reductase</fullName>
    </submittedName>
</protein>
<sequence>MQKIYFGTMTKLEETYDAMIQAFKAGYQIFDFADTYSNQHVIGQAITAWFKDNPHLKREDYFFQSKIWTEDIDNHLVDQEVEKILKDLNLTYIDSLLLHRPSMTMANSIAAYQKLLVWKAKGKVKHVGVSNFEKEQLMLLWATTSVKPEFNQFEMSVFNQRWDRILFAQKFKIEIQAYGSFKGINDCPELSEIAHKYHATNAQVVIAWLKHYDLDVILKSTNPDHIKENLKPIAFQLTNAELEMIKKLNRFDNFYPDSFTSDLVEDFYAKIKQEYK</sequence>
<dbReference type="InterPro" id="IPR023210">
    <property type="entry name" value="NADP_OxRdtase_dom"/>
</dbReference>
<dbReference type="PIRSF" id="PIRSF000097">
    <property type="entry name" value="AKR"/>
    <property type="match status" value="1"/>
</dbReference>
<dbReference type="Pfam" id="PF00248">
    <property type="entry name" value="Aldo_ket_red"/>
    <property type="match status" value="2"/>
</dbReference>
<reference evidence="8 9" key="1">
    <citation type="submission" date="2017-11" db="EMBL/GenBank/DDBJ databases">
        <title>Genome sequence of Entomoplasma lucivorax PIPN-2 (ATCC 49196).</title>
        <authorList>
            <person name="Lo W.-S."/>
            <person name="Gasparich G.E."/>
            <person name="Kuo C.-H."/>
        </authorList>
    </citation>
    <scope>NUCLEOTIDE SEQUENCE [LARGE SCALE GENOMIC DNA]</scope>
    <source>
        <strain evidence="8 9">PIPN-2</strain>
    </source>
</reference>
<evidence type="ECO:0000256" key="5">
    <source>
        <dbReference type="PIRSR" id="PIRSR000097-2"/>
    </source>
</evidence>
<name>A0A2S5RDU1_9MOLU</name>
<proteinExistence type="inferred from homology"/>